<gene>
    <name evidence="7" type="ORF">S06H3_22394</name>
</gene>
<dbReference type="GO" id="GO:0031419">
    <property type="term" value="F:cobalamin binding"/>
    <property type="evidence" value="ECO:0007669"/>
    <property type="project" value="UniProtKB-KW"/>
</dbReference>
<comment type="cofactor">
    <cofactor evidence="1">
        <name>adenosylcob(III)alamin</name>
        <dbReference type="ChEBI" id="CHEBI:18408"/>
    </cofactor>
</comment>
<dbReference type="AlphaFoldDB" id="X1M7W0"/>
<feature type="region of interest" description="Disordered" evidence="5">
    <location>
        <begin position="165"/>
        <end position="194"/>
    </location>
</feature>
<dbReference type="GO" id="GO:0004748">
    <property type="term" value="F:ribonucleoside-diphosphate reductase activity, thioredoxin disulfide as acceptor"/>
    <property type="evidence" value="ECO:0007669"/>
    <property type="project" value="TreeGrafter"/>
</dbReference>
<evidence type="ECO:0000256" key="3">
    <source>
        <dbReference type="ARBA" id="ARBA00023002"/>
    </source>
</evidence>
<evidence type="ECO:0000256" key="1">
    <source>
        <dbReference type="ARBA" id="ARBA00001922"/>
    </source>
</evidence>
<feature type="non-terminal residue" evidence="7">
    <location>
        <position position="1"/>
    </location>
</feature>
<proteinExistence type="predicted"/>
<dbReference type="SUPFAM" id="SSF51998">
    <property type="entry name" value="PFL-like glycyl radical enzymes"/>
    <property type="match status" value="1"/>
</dbReference>
<evidence type="ECO:0000313" key="7">
    <source>
        <dbReference type="EMBL" id="GAI14161.1"/>
    </source>
</evidence>
<name>X1M7W0_9ZZZZ</name>
<feature type="domain" description="Ribonucleotide reductase large subunit C-terminal" evidence="6">
    <location>
        <begin position="1"/>
        <end position="157"/>
    </location>
</feature>
<dbReference type="PANTHER" id="PTHR43371">
    <property type="entry name" value="VITAMIN B12-DEPENDENT RIBONUCLEOTIDE REDUCTASE"/>
    <property type="match status" value="1"/>
</dbReference>
<dbReference type="Pfam" id="PF02867">
    <property type="entry name" value="Ribonuc_red_lgC"/>
    <property type="match status" value="1"/>
</dbReference>
<evidence type="ECO:0000256" key="2">
    <source>
        <dbReference type="ARBA" id="ARBA00022628"/>
    </source>
</evidence>
<dbReference type="Gene3D" id="3.20.70.20">
    <property type="match status" value="1"/>
</dbReference>
<organism evidence="7">
    <name type="scientific">marine sediment metagenome</name>
    <dbReference type="NCBI Taxonomy" id="412755"/>
    <lineage>
        <taxon>unclassified sequences</taxon>
        <taxon>metagenomes</taxon>
        <taxon>ecological metagenomes</taxon>
    </lineage>
</organism>
<comment type="caution">
    <text evidence="7">The sequence shown here is derived from an EMBL/GenBank/DDBJ whole genome shotgun (WGS) entry which is preliminary data.</text>
</comment>
<dbReference type="InterPro" id="IPR000788">
    <property type="entry name" value="RNR_lg_C"/>
</dbReference>
<evidence type="ECO:0000256" key="4">
    <source>
        <dbReference type="ARBA" id="ARBA00023285"/>
    </source>
</evidence>
<reference evidence="7" key="1">
    <citation type="journal article" date="2014" name="Front. Microbiol.">
        <title>High frequency of phylogenetically diverse reductive dehalogenase-homologous genes in deep subseafloor sedimentary metagenomes.</title>
        <authorList>
            <person name="Kawai M."/>
            <person name="Futagami T."/>
            <person name="Toyoda A."/>
            <person name="Takaki Y."/>
            <person name="Nishi S."/>
            <person name="Hori S."/>
            <person name="Arai W."/>
            <person name="Tsubouchi T."/>
            <person name="Morono Y."/>
            <person name="Uchiyama I."/>
            <person name="Ito T."/>
            <person name="Fujiyama A."/>
            <person name="Inagaki F."/>
            <person name="Takami H."/>
        </authorList>
    </citation>
    <scope>NUCLEOTIDE SEQUENCE</scope>
    <source>
        <strain evidence="7">Expedition CK06-06</strain>
    </source>
</reference>
<accession>X1M7W0</accession>
<dbReference type="PANTHER" id="PTHR43371:SF1">
    <property type="entry name" value="RIBONUCLEOSIDE-DIPHOSPHATE REDUCTASE"/>
    <property type="match status" value="1"/>
</dbReference>
<evidence type="ECO:0000256" key="5">
    <source>
        <dbReference type="SAM" id="MobiDB-lite"/>
    </source>
</evidence>
<keyword evidence="2" id="KW-0846">Cobalamin</keyword>
<sequence length="226" mass="24612">RNAQATVIAPTGTIGFMMDCDTTGIEPDIALVKYKLLAGGGMLKLVNKTVPMALERLGYSADEVKSICDHIDENETIEGAKALNPDHLPVFDCAFKPRNGKRCINYMAHLKMIAAVQPFISGAISKTINMPNESTTEDIAVAYIEGWKLGLKAVAIYRDGSKKLQPVSTKKHKDAKAKAAAEASPPARPFRRRLPDTRQSITHKFSVTAHEGYLTVGLYEDGQPGE</sequence>
<keyword evidence="4" id="KW-0170">Cobalt</keyword>
<evidence type="ECO:0000259" key="6">
    <source>
        <dbReference type="Pfam" id="PF02867"/>
    </source>
</evidence>
<dbReference type="EMBL" id="BARV01011963">
    <property type="protein sequence ID" value="GAI14161.1"/>
    <property type="molecule type" value="Genomic_DNA"/>
</dbReference>
<keyword evidence="3" id="KW-0560">Oxidoreductase</keyword>
<dbReference type="InterPro" id="IPR050862">
    <property type="entry name" value="RdRp_reductase_class-2"/>
</dbReference>
<protein>
    <recommendedName>
        <fullName evidence="6">Ribonucleotide reductase large subunit C-terminal domain-containing protein</fullName>
    </recommendedName>
</protein>
<feature type="non-terminal residue" evidence="7">
    <location>
        <position position="226"/>
    </location>
</feature>